<comment type="caution">
    <text evidence="1">The sequence shown here is derived from an EMBL/GenBank/DDBJ whole genome shotgun (WGS) entry which is preliminary data.</text>
</comment>
<accession>A0ABW8P806</accession>
<proteinExistence type="predicted"/>
<organism evidence="1 2">
    <name type="scientific">Flavobacterium oreochromis</name>
    <dbReference type="NCBI Taxonomy" id="2906078"/>
    <lineage>
        <taxon>Bacteria</taxon>
        <taxon>Pseudomonadati</taxon>
        <taxon>Bacteroidota</taxon>
        <taxon>Flavobacteriia</taxon>
        <taxon>Flavobacteriales</taxon>
        <taxon>Flavobacteriaceae</taxon>
        <taxon>Flavobacterium</taxon>
    </lineage>
</organism>
<dbReference type="EMBL" id="JAZGZP010000009">
    <property type="protein sequence ID" value="MFK7000662.1"/>
    <property type="molecule type" value="Genomic_DNA"/>
</dbReference>
<protein>
    <recommendedName>
        <fullName evidence="3">AraC family transcriptional regulator</fullName>
    </recommendedName>
</protein>
<evidence type="ECO:0008006" key="3">
    <source>
        <dbReference type="Google" id="ProtNLM"/>
    </source>
</evidence>
<name>A0ABW8P806_9FLAO</name>
<dbReference type="RefSeq" id="WP_405344080.1">
    <property type="nucleotide sequence ID" value="NZ_JAZGZP010000009.1"/>
</dbReference>
<keyword evidence="2" id="KW-1185">Reference proteome</keyword>
<evidence type="ECO:0000313" key="2">
    <source>
        <dbReference type="Proteomes" id="UP001621706"/>
    </source>
</evidence>
<sequence>MGKFKKPYYQLSINSFCQTEVYVNDVLVDDWKGEQTKGSQRGSSLPPINHLLLQSGKYTVVGKMYPKFGEKKLTEDNSYLGIDFYVSEIDNIKATRVPFHPKIESPWDGLSENINYPYFEIKTEIEVELPFILEG</sequence>
<evidence type="ECO:0000313" key="1">
    <source>
        <dbReference type="EMBL" id="MFK7000662.1"/>
    </source>
</evidence>
<gene>
    <name evidence="1" type="ORF">V3I07_07110</name>
</gene>
<dbReference type="Proteomes" id="UP001621706">
    <property type="component" value="Unassembled WGS sequence"/>
</dbReference>
<reference evidence="1 2" key="1">
    <citation type="submission" date="2024-02" db="EMBL/GenBank/DDBJ databases">
        <title>Comparative Genomic Analysis of Flavobacterium Species Causing Columnaris Disease of Freshwater Fish in Thailand: Insights into Virulence and Resistance Mechanisms.</title>
        <authorList>
            <person name="Nguyen D."/>
            <person name="Chokmangmeepisarn P."/>
            <person name="Khianchaikhan K."/>
            <person name="Morishita M."/>
            <person name="Bunnoy A."/>
            <person name="Rodkhum C."/>
        </authorList>
    </citation>
    <scope>NUCLEOTIDE SEQUENCE [LARGE SCALE GENOMIC DNA]</scope>
    <source>
        <strain evidence="1 2">CNRT2201</strain>
    </source>
</reference>